<evidence type="ECO:0000259" key="7">
    <source>
        <dbReference type="Pfam" id="PF12698"/>
    </source>
</evidence>
<dbReference type="RefSeq" id="WP_057738253.1">
    <property type="nucleotide sequence ID" value="NZ_AZEG01000026.1"/>
</dbReference>
<keyword evidence="4 6" id="KW-1133">Transmembrane helix</keyword>
<evidence type="ECO:0000256" key="6">
    <source>
        <dbReference type="SAM" id="Phobius"/>
    </source>
</evidence>
<accession>A0A0R1Q2W7</accession>
<feature type="transmembrane region" description="Helical" evidence="6">
    <location>
        <begin position="275"/>
        <end position="297"/>
    </location>
</feature>
<dbReference type="EMBL" id="AZEG01000026">
    <property type="protein sequence ID" value="KRL36522.1"/>
    <property type="molecule type" value="Genomic_DNA"/>
</dbReference>
<comment type="subcellular location">
    <subcellularLocation>
        <location evidence="1">Cell membrane</location>
        <topology evidence="1">Multi-pass membrane protein</topology>
    </subcellularLocation>
</comment>
<dbReference type="InterPro" id="IPR051449">
    <property type="entry name" value="ABC-2_transporter_component"/>
</dbReference>
<keyword evidence="3 6" id="KW-0812">Transmembrane</keyword>
<sequence>MSQIGVVIKETYRRQVKAWSFLILVISPFVFILISFGVGYAASNTGQDNNQIAIVASDATLRYELQNSKTATTKYSSITQAKQAVKKEKIKGYFEIKQDKKRIIAAYHGTKNLTQAEKRNFLQILNQKQQELNIQNANLSQNQFKTLGTQPQFEQMVKSSDRGNQEAIKTASFMLLLFVMYFILITYTSATAQEIAAEKGTKIMEMIFSSMTAQKYFYGKIGGIICVIATQILIYILGGGLLYNLAPKFEFSKQIFNDNKLFIDKIVANLGSLSLLYVVMAVILFTVLAALCGALVVRPEDATKATQPALYIVMVGFFGALALGQDPTNVIVKVLSFVPFLSSFFMPVRIIDGSAGTLQIVLSVLILLISTVSLTVYVGKIYSGLILQTDDIGLLKSFRKGIRIK</sequence>
<dbReference type="AlphaFoldDB" id="A0A0R1Q2W7"/>
<dbReference type="Pfam" id="PF12698">
    <property type="entry name" value="ABC2_membrane_3"/>
    <property type="match status" value="1"/>
</dbReference>
<keyword evidence="9" id="KW-1185">Reference proteome</keyword>
<feature type="domain" description="ABC-2 type transporter transmembrane" evidence="7">
    <location>
        <begin position="19"/>
        <end position="372"/>
    </location>
</feature>
<dbReference type="PANTHER" id="PTHR30294">
    <property type="entry name" value="MEMBRANE COMPONENT OF ABC TRANSPORTER YHHJ-RELATED"/>
    <property type="match status" value="1"/>
</dbReference>
<evidence type="ECO:0000313" key="9">
    <source>
        <dbReference type="Proteomes" id="UP000051155"/>
    </source>
</evidence>
<evidence type="ECO:0000256" key="3">
    <source>
        <dbReference type="ARBA" id="ARBA00022692"/>
    </source>
</evidence>
<feature type="transmembrane region" description="Helical" evidence="6">
    <location>
        <begin position="21"/>
        <end position="42"/>
    </location>
</feature>
<feature type="transmembrane region" description="Helical" evidence="6">
    <location>
        <begin position="217"/>
        <end position="243"/>
    </location>
</feature>
<evidence type="ECO:0000256" key="2">
    <source>
        <dbReference type="ARBA" id="ARBA00022475"/>
    </source>
</evidence>
<proteinExistence type="predicted"/>
<dbReference type="Proteomes" id="UP000051155">
    <property type="component" value="Unassembled WGS sequence"/>
</dbReference>
<feature type="transmembrane region" description="Helical" evidence="6">
    <location>
        <begin position="360"/>
        <end position="379"/>
    </location>
</feature>
<evidence type="ECO:0000313" key="8">
    <source>
        <dbReference type="EMBL" id="KRL36522.1"/>
    </source>
</evidence>
<gene>
    <name evidence="8" type="ORF">FD20_GL001213</name>
</gene>
<dbReference type="GO" id="GO:0005886">
    <property type="term" value="C:plasma membrane"/>
    <property type="evidence" value="ECO:0007669"/>
    <property type="project" value="UniProtKB-SubCell"/>
</dbReference>
<evidence type="ECO:0000256" key="4">
    <source>
        <dbReference type="ARBA" id="ARBA00022989"/>
    </source>
</evidence>
<dbReference type="OrthoDB" id="9768837at2"/>
<feature type="transmembrane region" description="Helical" evidence="6">
    <location>
        <begin position="173"/>
        <end position="196"/>
    </location>
</feature>
<protein>
    <submittedName>
        <fullName evidence="8">ABC transporter, permease</fullName>
    </submittedName>
</protein>
<keyword evidence="5 6" id="KW-0472">Membrane</keyword>
<dbReference type="InterPro" id="IPR013525">
    <property type="entry name" value="ABC2_TM"/>
</dbReference>
<dbReference type="GO" id="GO:0140359">
    <property type="term" value="F:ABC-type transporter activity"/>
    <property type="evidence" value="ECO:0007669"/>
    <property type="project" value="InterPro"/>
</dbReference>
<name>A0A0R1Q2W7_9LACO</name>
<feature type="transmembrane region" description="Helical" evidence="6">
    <location>
        <begin position="309"/>
        <end position="324"/>
    </location>
</feature>
<evidence type="ECO:0000256" key="5">
    <source>
        <dbReference type="ARBA" id="ARBA00023136"/>
    </source>
</evidence>
<keyword evidence="2" id="KW-1003">Cell membrane</keyword>
<dbReference type="PANTHER" id="PTHR30294:SF29">
    <property type="entry name" value="MULTIDRUG ABC TRANSPORTER PERMEASE YBHS-RELATED"/>
    <property type="match status" value="1"/>
</dbReference>
<organism evidence="8 9">
    <name type="scientific">Liquorilactobacillus uvarum DSM 19971</name>
    <dbReference type="NCBI Taxonomy" id="1423812"/>
    <lineage>
        <taxon>Bacteria</taxon>
        <taxon>Bacillati</taxon>
        <taxon>Bacillota</taxon>
        <taxon>Bacilli</taxon>
        <taxon>Lactobacillales</taxon>
        <taxon>Lactobacillaceae</taxon>
        <taxon>Liquorilactobacillus</taxon>
    </lineage>
</organism>
<comment type="caution">
    <text evidence="8">The sequence shown here is derived from an EMBL/GenBank/DDBJ whole genome shotgun (WGS) entry which is preliminary data.</text>
</comment>
<dbReference type="STRING" id="1423812.FD20_GL001213"/>
<dbReference type="PATRIC" id="fig|1423812.3.peg.1296"/>
<evidence type="ECO:0000256" key="1">
    <source>
        <dbReference type="ARBA" id="ARBA00004651"/>
    </source>
</evidence>
<reference evidence="8 9" key="1">
    <citation type="journal article" date="2015" name="Genome Announc.">
        <title>Expanding the biotechnology potential of lactobacilli through comparative genomics of 213 strains and associated genera.</title>
        <authorList>
            <person name="Sun Z."/>
            <person name="Harris H.M."/>
            <person name="McCann A."/>
            <person name="Guo C."/>
            <person name="Argimon S."/>
            <person name="Zhang W."/>
            <person name="Yang X."/>
            <person name="Jeffery I.B."/>
            <person name="Cooney J.C."/>
            <person name="Kagawa T.F."/>
            <person name="Liu W."/>
            <person name="Song Y."/>
            <person name="Salvetti E."/>
            <person name="Wrobel A."/>
            <person name="Rasinkangas P."/>
            <person name="Parkhill J."/>
            <person name="Rea M.C."/>
            <person name="O'Sullivan O."/>
            <person name="Ritari J."/>
            <person name="Douillard F.P."/>
            <person name="Paul Ross R."/>
            <person name="Yang R."/>
            <person name="Briner A.E."/>
            <person name="Felis G.E."/>
            <person name="de Vos W.M."/>
            <person name="Barrangou R."/>
            <person name="Klaenhammer T.R."/>
            <person name="Caufield P.W."/>
            <person name="Cui Y."/>
            <person name="Zhang H."/>
            <person name="O'Toole P.W."/>
        </authorList>
    </citation>
    <scope>NUCLEOTIDE SEQUENCE [LARGE SCALE GENOMIC DNA]</scope>
    <source>
        <strain evidence="8 9">DSM 19971</strain>
    </source>
</reference>